<protein>
    <submittedName>
        <fullName evidence="4">Alpha/Beta hydrolase protein</fullName>
    </submittedName>
</protein>
<sequence length="504" mass="55040">MSGGYPGAPDVSSVDALRAGTNANTVQAILTEFPNLTCTDVSIPSVKDLGEEPITVAIFQTKTSTSRNRAAILYAHGGGQIAGNRFFGPDQVFRVLPVNDDLVFASVEYRLAPEHPAPAGAYDFYSAAVYLAEHAAELRIDPSRILVQGLSGGAAPVATACLLARDRGYPSLRAALLSFPMLDDREHYPSHQQFQTGTLWCGKQNRNAWDMILAQSRDAPTELQAPGRATDLSRLPPVFIDVGECEVFRDGAVAYASKIWGSGGSCELHVWPGMYHAGAWVEPEVQISKVATAAEKNFVEQSLDFKKNASGVVRNVLPICSQCQSSPSLCRYQEGGKRGLPAAYMISLENRLRHTENALYASLGALQQQGTQSLTSLEAAIEDPPVLQIPRSKAEKQREWEQFPLRTGEDLATWFEQMEQHRDRSRTNDAISTESRRTGPPSWDSLKGTKALAPGREHAFAATSTFSDPQSCEHVIELLRSCKQPTAPNILLASSSNGWRDNYF</sequence>
<name>A0A8K0RH71_9PLEO</name>
<dbReference type="InterPro" id="IPR013094">
    <property type="entry name" value="AB_hydrolase_3"/>
</dbReference>
<comment type="caution">
    <text evidence="4">The sequence shown here is derived from an EMBL/GenBank/DDBJ whole genome shotgun (WGS) entry which is preliminary data.</text>
</comment>
<evidence type="ECO:0000256" key="1">
    <source>
        <dbReference type="ARBA" id="ARBA00022801"/>
    </source>
</evidence>
<dbReference type="AlphaFoldDB" id="A0A8K0RH71"/>
<evidence type="ECO:0000259" key="3">
    <source>
        <dbReference type="Pfam" id="PF07859"/>
    </source>
</evidence>
<organism evidence="4 5">
    <name type="scientific">Paraphoma chrysanthemicola</name>
    <dbReference type="NCBI Taxonomy" id="798071"/>
    <lineage>
        <taxon>Eukaryota</taxon>
        <taxon>Fungi</taxon>
        <taxon>Dikarya</taxon>
        <taxon>Ascomycota</taxon>
        <taxon>Pezizomycotina</taxon>
        <taxon>Dothideomycetes</taxon>
        <taxon>Pleosporomycetidae</taxon>
        <taxon>Pleosporales</taxon>
        <taxon>Pleosporineae</taxon>
        <taxon>Phaeosphaeriaceae</taxon>
        <taxon>Paraphoma</taxon>
    </lineage>
</organism>
<dbReference type="SUPFAM" id="SSF53474">
    <property type="entry name" value="alpha/beta-Hydrolases"/>
    <property type="match status" value="1"/>
</dbReference>
<feature type="region of interest" description="Disordered" evidence="2">
    <location>
        <begin position="419"/>
        <end position="446"/>
    </location>
</feature>
<dbReference type="Gene3D" id="3.40.50.1820">
    <property type="entry name" value="alpha/beta hydrolase"/>
    <property type="match status" value="1"/>
</dbReference>
<dbReference type="Pfam" id="PF07859">
    <property type="entry name" value="Abhydrolase_3"/>
    <property type="match status" value="1"/>
</dbReference>
<feature type="domain" description="Alpha/beta hydrolase fold-3" evidence="3">
    <location>
        <begin position="72"/>
        <end position="277"/>
    </location>
</feature>
<dbReference type="PANTHER" id="PTHR48081:SF8">
    <property type="entry name" value="ALPHA_BETA HYDROLASE FOLD-3 DOMAIN-CONTAINING PROTEIN-RELATED"/>
    <property type="match status" value="1"/>
</dbReference>
<dbReference type="Proteomes" id="UP000813461">
    <property type="component" value="Unassembled WGS sequence"/>
</dbReference>
<dbReference type="OrthoDB" id="433474at2759"/>
<evidence type="ECO:0000256" key="2">
    <source>
        <dbReference type="SAM" id="MobiDB-lite"/>
    </source>
</evidence>
<reference evidence="4" key="1">
    <citation type="journal article" date="2021" name="Nat. Commun.">
        <title>Genetic determinants of endophytism in the Arabidopsis root mycobiome.</title>
        <authorList>
            <person name="Mesny F."/>
            <person name="Miyauchi S."/>
            <person name="Thiergart T."/>
            <person name="Pickel B."/>
            <person name="Atanasova L."/>
            <person name="Karlsson M."/>
            <person name="Huettel B."/>
            <person name="Barry K.W."/>
            <person name="Haridas S."/>
            <person name="Chen C."/>
            <person name="Bauer D."/>
            <person name="Andreopoulos W."/>
            <person name="Pangilinan J."/>
            <person name="LaButti K."/>
            <person name="Riley R."/>
            <person name="Lipzen A."/>
            <person name="Clum A."/>
            <person name="Drula E."/>
            <person name="Henrissat B."/>
            <person name="Kohler A."/>
            <person name="Grigoriev I.V."/>
            <person name="Martin F.M."/>
            <person name="Hacquard S."/>
        </authorList>
    </citation>
    <scope>NUCLEOTIDE SEQUENCE</scope>
    <source>
        <strain evidence="4">MPI-SDFR-AT-0120</strain>
    </source>
</reference>
<keyword evidence="1 4" id="KW-0378">Hydrolase</keyword>
<dbReference type="PANTHER" id="PTHR48081">
    <property type="entry name" value="AB HYDROLASE SUPERFAMILY PROTEIN C4A8.06C"/>
    <property type="match status" value="1"/>
</dbReference>
<dbReference type="InterPro" id="IPR050300">
    <property type="entry name" value="GDXG_lipolytic_enzyme"/>
</dbReference>
<proteinExistence type="predicted"/>
<keyword evidence="5" id="KW-1185">Reference proteome</keyword>
<dbReference type="EMBL" id="JAGMVJ010000002">
    <property type="protein sequence ID" value="KAH7092916.1"/>
    <property type="molecule type" value="Genomic_DNA"/>
</dbReference>
<accession>A0A8K0RH71</accession>
<evidence type="ECO:0000313" key="4">
    <source>
        <dbReference type="EMBL" id="KAH7092916.1"/>
    </source>
</evidence>
<dbReference type="GO" id="GO:0016787">
    <property type="term" value="F:hydrolase activity"/>
    <property type="evidence" value="ECO:0007669"/>
    <property type="project" value="UniProtKB-KW"/>
</dbReference>
<dbReference type="InterPro" id="IPR029058">
    <property type="entry name" value="AB_hydrolase_fold"/>
</dbReference>
<gene>
    <name evidence="4" type="ORF">FB567DRAFT_587379</name>
</gene>
<evidence type="ECO:0000313" key="5">
    <source>
        <dbReference type="Proteomes" id="UP000813461"/>
    </source>
</evidence>